<dbReference type="EMBL" id="UZAK01040344">
    <property type="protein sequence ID" value="VDP64457.1"/>
    <property type="molecule type" value="Genomic_DNA"/>
</dbReference>
<evidence type="ECO:0000256" key="1">
    <source>
        <dbReference type="SAM" id="Coils"/>
    </source>
</evidence>
<feature type="compositionally biased region" description="Basic and acidic residues" evidence="2">
    <location>
        <begin position="55"/>
        <end position="76"/>
    </location>
</feature>
<evidence type="ECO:0000313" key="5">
    <source>
        <dbReference type="WBParaSite" id="SCUD_0001789101-mRNA-1"/>
    </source>
</evidence>
<accession>A0A183KS51</accession>
<keyword evidence="4" id="KW-1185">Reference proteome</keyword>
<organism evidence="5">
    <name type="scientific">Schistosoma curassoni</name>
    <dbReference type="NCBI Taxonomy" id="6186"/>
    <lineage>
        <taxon>Eukaryota</taxon>
        <taxon>Metazoa</taxon>
        <taxon>Spiralia</taxon>
        <taxon>Lophotrochozoa</taxon>
        <taxon>Platyhelminthes</taxon>
        <taxon>Trematoda</taxon>
        <taxon>Digenea</taxon>
        <taxon>Strigeidida</taxon>
        <taxon>Schistosomatoidea</taxon>
        <taxon>Schistosomatidae</taxon>
        <taxon>Schistosoma</taxon>
    </lineage>
</organism>
<name>A0A183KS51_9TREM</name>
<reference evidence="3 4" key="2">
    <citation type="submission" date="2018-11" db="EMBL/GenBank/DDBJ databases">
        <authorList>
            <consortium name="Pathogen Informatics"/>
        </authorList>
    </citation>
    <scope>NUCLEOTIDE SEQUENCE [LARGE SCALE GENOMIC DNA]</scope>
    <source>
        <strain evidence="3">Dakar</strain>
        <strain evidence="4">Dakar, Senegal</strain>
    </source>
</reference>
<feature type="coiled-coil region" evidence="1">
    <location>
        <begin position="165"/>
        <end position="213"/>
    </location>
</feature>
<evidence type="ECO:0000313" key="3">
    <source>
        <dbReference type="EMBL" id="VDP64457.1"/>
    </source>
</evidence>
<dbReference type="STRING" id="6186.A0A183KS51"/>
<gene>
    <name evidence="3" type="ORF">SCUD_LOCUS17888</name>
</gene>
<proteinExistence type="predicted"/>
<keyword evidence="1" id="KW-0175">Coiled coil</keyword>
<protein>
    <submittedName>
        <fullName evidence="5">TPH domain-containing protein</fullName>
    </submittedName>
</protein>
<feature type="region of interest" description="Disordered" evidence="2">
    <location>
        <begin position="55"/>
        <end position="109"/>
    </location>
</feature>
<dbReference type="Proteomes" id="UP000279833">
    <property type="component" value="Unassembled WGS sequence"/>
</dbReference>
<evidence type="ECO:0000256" key="2">
    <source>
        <dbReference type="SAM" id="MobiDB-lite"/>
    </source>
</evidence>
<sequence>MDLKYFFLALSFEDKRRENFRQGQAELDRRKQELAEKMRLDEEIRLENERLEREKQQKLRMEKERQQAAEAEKQAELSRQLEAQREQRRRQAVEHRMKAARDAEKQRQIESERIRTDALLKERNHIQTLLEQAVAHRASLLESASSQQQRLLELDSRLTVAQTEVDSHKTSINEMRSKRDAYERDIRDMTEQVEAAKAELTHWQREKEQLSLRMAAGVDMNPVMEQYKTLQSMREYDYLSFFNICDQARIKTIEQLRNKLNELDQNMTQQGHELATRRNKIDDSQDRVTRTMLDLVDLRHSVEQKMQAYKLKRKSTDLSM</sequence>
<reference evidence="5" key="1">
    <citation type="submission" date="2016-06" db="UniProtKB">
        <authorList>
            <consortium name="WormBaseParasite"/>
        </authorList>
    </citation>
    <scope>IDENTIFICATION</scope>
</reference>
<feature type="compositionally biased region" description="Basic and acidic residues" evidence="2">
    <location>
        <begin position="82"/>
        <end position="109"/>
    </location>
</feature>
<dbReference type="WBParaSite" id="SCUD_0001789101-mRNA-1">
    <property type="protein sequence ID" value="SCUD_0001789101-mRNA-1"/>
    <property type="gene ID" value="SCUD_0001789101"/>
</dbReference>
<dbReference type="AlphaFoldDB" id="A0A183KS51"/>
<evidence type="ECO:0000313" key="4">
    <source>
        <dbReference type="Proteomes" id="UP000279833"/>
    </source>
</evidence>